<accession>A0A816PJ05</accession>
<evidence type="ECO:0000313" key="2">
    <source>
        <dbReference type="Proteomes" id="UP000663887"/>
    </source>
</evidence>
<reference evidence="1" key="1">
    <citation type="submission" date="2021-02" db="EMBL/GenBank/DDBJ databases">
        <authorList>
            <person name="Nowell W R."/>
        </authorList>
    </citation>
    <scope>NUCLEOTIDE SEQUENCE</scope>
</reference>
<gene>
    <name evidence="1" type="ORF">XDN619_LOCUS8245</name>
</gene>
<dbReference type="EMBL" id="CAJNRG010002578">
    <property type="protein sequence ID" value="CAF2049339.1"/>
    <property type="molecule type" value="Genomic_DNA"/>
</dbReference>
<dbReference type="AlphaFoldDB" id="A0A816PJ05"/>
<proteinExistence type="predicted"/>
<protein>
    <submittedName>
        <fullName evidence="1">Uncharacterized protein</fullName>
    </submittedName>
</protein>
<dbReference type="Proteomes" id="UP000663887">
    <property type="component" value="Unassembled WGS sequence"/>
</dbReference>
<sequence>MTCATEILKTSDDSNLISQRADGYFYILQEVSKYIAESPKLTDQMNELAKLLLERLGSAFKSSTGANPSLCITDKDMIKKMNIRHHLTLFTNINGVQDLMKFFATCKLAFQSSVIAGEPNYLRWKDVLTIIREWRISLTDFVGQYVQYKESFVQFPLDASAFVYLMQVRLELEYSRLSSFEVVRDMMTKLKLEYDSFYREYQTLFGQHVQRKVYDESGIASFLIMLRSNDTQFDTYLQIYASNTLCFDLWNMFLYFSKENELNDIMVYHLALKLRQRIRPLSMTQFKTCCHIAKHSVPKIKRVNRVRAARIIQEIFHEFLSKEIYCGSYISLLDEGQAKEFLHVLLTLSWSVDSKSASCLFVLEHLIFTLYDHSSDRFEKLKCLFQRLNELHDAICVKNKPEKIIKDQWLIDYFYNTPYDLVKVNRDNYQSLCDIHKNNSWSLYIWSKFTYLSISNLDIKSSDEILMLFNQWLVEVEHDKYQDNDPLTTIFVNCIFECIISKQSKSVLSLPDIKPIIRYILHARDAESRWINKEKVDEFVETVQQSIRAVLLLEGESIWSFLYFNCFTVTSSHC</sequence>
<organism evidence="1 2">
    <name type="scientific">Rotaria magnacalcarata</name>
    <dbReference type="NCBI Taxonomy" id="392030"/>
    <lineage>
        <taxon>Eukaryota</taxon>
        <taxon>Metazoa</taxon>
        <taxon>Spiralia</taxon>
        <taxon>Gnathifera</taxon>
        <taxon>Rotifera</taxon>
        <taxon>Eurotatoria</taxon>
        <taxon>Bdelloidea</taxon>
        <taxon>Philodinida</taxon>
        <taxon>Philodinidae</taxon>
        <taxon>Rotaria</taxon>
    </lineage>
</organism>
<evidence type="ECO:0000313" key="1">
    <source>
        <dbReference type="EMBL" id="CAF2049339.1"/>
    </source>
</evidence>
<comment type="caution">
    <text evidence="1">The sequence shown here is derived from an EMBL/GenBank/DDBJ whole genome shotgun (WGS) entry which is preliminary data.</text>
</comment>
<name>A0A816PJ05_9BILA</name>